<comment type="activity regulation">
    <text evidence="10">Na(+) is not transported, but it plays an essential structural role and its presence is essential for fluoride channel function.</text>
</comment>
<keyword evidence="5 10" id="KW-0472">Membrane</keyword>
<dbReference type="PANTHER" id="PTHR28259:SF1">
    <property type="entry name" value="FLUORIDE EXPORT PROTEIN 1-RELATED"/>
    <property type="match status" value="1"/>
</dbReference>
<feature type="binding site" evidence="10">
    <location>
        <position position="71"/>
    </location>
    <ligand>
        <name>Na(+)</name>
        <dbReference type="ChEBI" id="CHEBI:29101"/>
        <note>structural</note>
    </ligand>
</feature>
<evidence type="ECO:0000256" key="7">
    <source>
        <dbReference type="ARBA" id="ARBA00035120"/>
    </source>
</evidence>
<sequence length="114" mass="12563">MSFLFVAIGGFLGSILRFYIATKTNKHFVGTWIANITGSTILGFLFFFYHAEEISDGFWLFAGVGFCGAYTTFSTFGNETIQLLVDKKYRTALSYVVSSITVSIGVVVLTLTLL</sequence>
<feature type="binding site" evidence="10">
    <location>
        <position position="68"/>
    </location>
    <ligand>
        <name>Na(+)</name>
        <dbReference type="ChEBI" id="CHEBI:29101"/>
        <note>structural</note>
    </ligand>
</feature>
<keyword evidence="10" id="KW-0479">Metal-binding</keyword>
<evidence type="ECO:0000256" key="4">
    <source>
        <dbReference type="ARBA" id="ARBA00022989"/>
    </source>
</evidence>
<comment type="catalytic activity">
    <reaction evidence="8">
        <text>fluoride(in) = fluoride(out)</text>
        <dbReference type="Rhea" id="RHEA:76159"/>
        <dbReference type="ChEBI" id="CHEBI:17051"/>
    </reaction>
    <physiologicalReaction direction="left-to-right" evidence="8">
        <dbReference type="Rhea" id="RHEA:76160"/>
    </physiologicalReaction>
</comment>
<name>A0ABW4W182_9BACI</name>
<evidence type="ECO:0000313" key="12">
    <source>
        <dbReference type="Proteomes" id="UP001597383"/>
    </source>
</evidence>
<comment type="caution">
    <text evidence="11">The sequence shown here is derived from an EMBL/GenBank/DDBJ whole genome shotgun (WGS) entry which is preliminary data.</text>
</comment>
<proteinExistence type="inferred from homology"/>
<evidence type="ECO:0000256" key="3">
    <source>
        <dbReference type="ARBA" id="ARBA00022692"/>
    </source>
</evidence>
<protein>
    <recommendedName>
        <fullName evidence="10">Fluoride-specific ion channel FluC</fullName>
    </recommendedName>
</protein>
<evidence type="ECO:0000256" key="1">
    <source>
        <dbReference type="ARBA" id="ARBA00004651"/>
    </source>
</evidence>
<dbReference type="Proteomes" id="UP001597383">
    <property type="component" value="Unassembled WGS sequence"/>
</dbReference>
<dbReference type="Pfam" id="PF02537">
    <property type="entry name" value="CRCB"/>
    <property type="match status" value="1"/>
</dbReference>
<evidence type="ECO:0000256" key="6">
    <source>
        <dbReference type="ARBA" id="ARBA00023303"/>
    </source>
</evidence>
<evidence type="ECO:0000256" key="2">
    <source>
        <dbReference type="ARBA" id="ARBA00022475"/>
    </source>
</evidence>
<keyword evidence="6 10" id="KW-0407">Ion channel</keyword>
<evidence type="ECO:0000313" key="11">
    <source>
        <dbReference type="EMBL" id="MFD2045119.1"/>
    </source>
</evidence>
<evidence type="ECO:0000256" key="9">
    <source>
        <dbReference type="ARBA" id="ARBA00049940"/>
    </source>
</evidence>
<evidence type="ECO:0000256" key="8">
    <source>
        <dbReference type="ARBA" id="ARBA00035585"/>
    </source>
</evidence>
<gene>
    <name evidence="10 11" type="primary">crcB</name>
    <name evidence="10" type="synonym">fluC</name>
    <name evidence="11" type="ORF">ACFSJF_12635</name>
</gene>
<dbReference type="PANTHER" id="PTHR28259">
    <property type="entry name" value="FLUORIDE EXPORT PROTEIN 1-RELATED"/>
    <property type="match status" value="1"/>
</dbReference>
<feature type="transmembrane region" description="Helical" evidence="10">
    <location>
        <begin position="27"/>
        <end position="49"/>
    </location>
</feature>
<feature type="transmembrane region" description="Helical" evidence="10">
    <location>
        <begin position="93"/>
        <end position="113"/>
    </location>
</feature>
<evidence type="ECO:0000256" key="10">
    <source>
        <dbReference type="HAMAP-Rule" id="MF_00454"/>
    </source>
</evidence>
<feature type="transmembrane region" description="Helical" evidence="10">
    <location>
        <begin position="56"/>
        <end position="73"/>
    </location>
</feature>
<keyword evidence="3 10" id="KW-0812">Transmembrane</keyword>
<keyword evidence="2 10" id="KW-1003">Cell membrane</keyword>
<comment type="similarity">
    <text evidence="7 10">Belongs to the fluoride channel Fluc/FEX (TC 1.A.43) family.</text>
</comment>
<keyword evidence="10" id="KW-0813">Transport</keyword>
<keyword evidence="10" id="KW-0915">Sodium</keyword>
<keyword evidence="12" id="KW-1185">Reference proteome</keyword>
<organism evidence="11 12">
    <name type="scientific">Ornithinibacillus salinisoli</name>
    <dbReference type="NCBI Taxonomy" id="1848459"/>
    <lineage>
        <taxon>Bacteria</taxon>
        <taxon>Bacillati</taxon>
        <taxon>Bacillota</taxon>
        <taxon>Bacilli</taxon>
        <taxon>Bacillales</taxon>
        <taxon>Bacillaceae</taxon>
        <taxon>Ornithinibacillus</taxon>
    </lineage>
</organism>
<dbReference type="InterPro" id="IPR003691">
    <property type="entry name" value="FluC"/>
</dbReference>
<keyword evidence="10" id="KW-0406">Ion transport</keyword>
<reference evidence="12" key="1">
    <citation type="journal article" date="2019" name="Int. J. Syst. Evol. Microbiol.">
        <title>The Global Catalogue of Microorganisms (GCM) 10K type strain sequencing project: providing services to taxonomists for standard genome sequencing and annotation.</title>
        <authorList>
            <consortium name="The Broad Institute Genomics Platform"/>
            <consortium name="The Broad Institute Genome Sequencing Center for Infectious Disease"/>
            <person name="Wu L."/>
            <person name="Ma J."/>
        </authorList>
    </citation>
    <scope>NUCLEOTIDE SEQUENCE [LARGE SCALE GENOMIC DNA]</scope>
    <source>
        <strain evidence="12">R28</strain>
    </source>
</reference>
<dbReference type="HAMAP" id="MF_00454">
    <property type="entry name" value="FluC"/>
    <property type="match status" value="1"/>
</dbReference>
<comment type="subcellular location">
    <subcellularLocation>
        <location evidence="1 10">Cell membrane</location>
        <topology evidence="1 10">Multi-pass membrane protein</topology>
    </subcellularLocation>
</comment>
<dbReference type="EMBL" id="JBHUHQ010000016">
    <property type="protein sequence ID" value="MFD2045119.1"/>
    <property type="molecule type" value="Genomic_DNA"/>
</dbReference>
<accession>A0ABW4W182</accession>
<evidence type="ECO:0000256" key="5">
    <source>
        <dbReference type="ARBA" id="ARBA00023136"/>
    </source>
</evidence>
<dbReference type="RefSeq" id="WP_377557734.1">
    <property type="nucleotide sequence ID" value="NZ_JBHUHQ010000016.1"/>
</dbReference>
<comment type="function">
    <text evidence="9 10">Fluoride-specific ion channel. Important for reducing fluoride concentration in the cell, thus reducing its toxicity.</text>
</comment>
<dbReference type="NCBIfam" id="TIGR00494">
    <property type="entry name" value="crcB"/>
    <property type="match status" value="1"/>
</dbReference>
<keyword evidence="4 10" id="KW-1133">Transmembrane helix</keyword>